<feature type="transmembrane region" description="Helical" evidence="1">
    <location>
        <begin position="63"/>
        <end position="85"/>
    </location>
</feature>
<evidence type="ECO:0000313" key="4">
    <source>
        <dbReference type="Proteomes" id="UP000228680"/>
    </source>
</evidence>
<dbReference type="PANTHER" id="PTHR34582:SF7">
    <property type="entry name" value="UPF0702 TRANSMEMBRANE PROTEIN YDFS"/>
    <property type="match status" value="1"/>
</dbReference>
<sequence>MWTEDINALEMILRTTVTFAVLLLLTRFRGKEQLSQLTMFNYITGITTGSIAADLAGQQETPFIDGMISLIMWTLLTILVSWITLKSMRAKMLIDDEPSVVIRKGKILRKSSKPSFKRTANSTLIAAMTIDLFATCEGIFSFLRISSEISPLLVKICKVQ</sequence>
<dbReference type="RefSeq" id="WP_100353050.1">
    <property type="nucleotide sequence ID" value="NZ_PCGR01000002.1"/>
</dbReference>
<evidence type="ECO:0000256" key="1">
    <source>
        <dbReference type="SAM" id="Phobius"/>
    </source>
</evidence>
<proteinExistence type="predicted"/>
<comment type="caution">
    <text evidence="3">The sequence shown here is derived from an EMBL/GenBank/DDBJ whole genome shotgun (WGS) entry which is preliminary data.</text>
</comment>
<keyword evidence="1" id="KW-0472">Membrane</keyword>
<keyword evidence="1" id="KW-0812">Transmembrane</keyword>
<feature type="transmembrane region" description="Helical" evidence="1">
    <location>
        <begin position="6"/>
        <end position="25"/>
    </location>
</feature>
<dbReference type="EMBL" id="PCGR01000002">
    <property type="protein sequence ID" value="PJK16481.1"/>
    <property type="molecule type" value="Genomic_DNA"/>
</dbReference>
<keyword evidence="1" id="KW-1133">Transmembrane helix</keyword>
<evidence type="ECO:0000259" key="2">
    <source>
        <dbReference type="Pfam" id="PF20730"/>
    </source>
</evidence>
<dbReference type="Proteomes" id="UP000228680">
    <property type="component" value="Unassembled WGS sequence"/>
</dbReference>
<evidence type="ECO:0000313" key="3">
    <source>
        <dbReference type="EMBL" id="PJK16481.1"/>
    </source>
</evidence>
<name>A0A2M9EZ38_9BACL</name>
<dbReference type="PANTHER" id="PTHR34582">
    <property type="entry name" value="UPF0702 TRANSMEMBRANE PROTEIN YCAP"/>
    <property type="match status" value="1"/>
</dbReference>
<dbReference type="InterPro" id="IPR048454">
    <property type="entry name" value="YetF_N"/>
</dbReference>
<gene>
    <name evidence="3" type="ORF">CQS04_04810</name>
</gene>
<protein>
    <recommendedName>
        <fullName evidence="2">YetF-like N-terminal transmembrane domain-containing protein</fullName>
    </recommendedName>
</protein>
<feature type="domain" description="YetF-like N-terminal transmembrane" evidence="2">
    <location>
        <begin position="9"/>
        <end position="83"/>
    </location>
</feature>
<reference evidence="3 4" key="1">
    <citation type="submission" date="2017-10" db="EMBL/GenBank/DDBJ databases">
        <title>Draft genome of Chryseomicrobium casticus sp. nov.</title>
        <authorList>
            <person name="Chakraborty R."/>
            <person name="Saha T."/>
        </authorList>
    </citation>
    <scope>NUCLEOTIDE SEQUENCE [LARGE SCALE GENOMIC DNA]</scope>
    <source>
        <strain evidence="3 4">ET03</strain>
    </source>
</reference>
<dbReference type="OrthoDB" id="9778331at2"/>
<feature type="transmembrane region" description="Helical" evidence="1">
    <location>
        <begin position="37"/>
        <end position="57"/>
    </location>
</feature>
<keyword evidence="4" id="KW-1185">Reference proteome</keyword>
<organism evidence="3 4">
    <name type="scientific">Chryseomicrobium excrementi</name>
    <dbReference type="NCBI Taxonomy" id="2041346"/>
    <lineage>
        <taxon>Bacteria</taxon>
        <taxon>Bacillati</taxon>
        <taxon>Bacillota</taxon>
        <taxon>Bacilli</taxon>
        <taxon>Bacillales</taxon>
        <taxon>Caryophanaceae</taxon>
        <taxon>Chryseomicrobium</taxon>
    </lineage>
</organism>
<accession>A0A2M9EZ38</accession>
<dbReference type="AlphaFoldDB" id="A0A2M9EZ38"/>
<dbReference type="Pfam" id="PF20730">
    <property type="entry name" value="YetF_N"/>
    <property type="match status" value="1"/>
</dbReference>